<evidence type="ECO:0000259" key="4">
    <source>
        <dbReference type="PROSITE" id="PS50021"/>
    </source>
</evidence>
<dbReference type="Pfam" id="PF03836">
    <property type="entry name" value="RasGAP_C"/>
    <property type="match status" value="1"/>
</dbReference>
<dbReference type="PANTHER" id="PTHR14149:SF14">
    <property type="entry name" value="CALPONIN-HOMOLOGY (CH) DOMAIN-CONTAINING PROTEIN"/>
    <property type="match status" value="1"/>
</dbReference>
<dbReference type="CDD" id="cd21206">
    <property type="entry name" value="CH_IQGAP"/>
    <property type="match status" value="1"/>
</dbReference>
<dbReference type="SUPFAM" id="SSF47576">
    <property type="entry name" value="Calponin-homology domain, CH-domain"/>
    <property type="match status" value="1"/>
</dbReference>
<feature type="compositionally biased region" description="Low complexity" evidence="2">
    <location>
        <begin position="92"/>
        <end position="106"/>
    </location>
</feature>
<proteinExistence type="predicted"/>
<gene>
    <name evidence="5" type="ORF">PIIN_01051</name>
</gene>
<dbReference type="GO" id="GO:0051015">
    <property type="term" value="F:actin filament binding"/>
    <property type="evidence" value="ECO:0007669"/>
    <property type="project" value="TreeGrafter"/>
</dbReference>
<dbReference type="Proteomes" id="UP000007148">
    <property type="component" value="Unassembled WGS sequence"/>
</dbReference>
<dbReference type="PROSITE" id="PS50096">
    <property type="entry name" value="IQ"/>
    <property type="match status" value="9"/>
</dbReference>
<dbReference type="FunCoup" id="G4T7F9">
    <property type="interactions" value="145"/>
</dbReference>
<evidence type="ECO:0000256" key="2">
    <source>
        <dbReference type="SAM" id="MobiDB-lite"/>
    </source>
</evidence>
<feature type="compositionally biased region" description="Polar residues" evidence="2">
    <location>
        <begin position="306"/>
        <end position="317"/>
    </location>
</feature>
<feature type="compositionally biased region" description="Basic and acidic residues" evidence="2">
    <location>
        <begin position="111"/>
        <end position="120"/>
    </location>
</feature>
<accession>G4T7F9</accession>
<dbReference type="PROSITE" id="PS50021">
    <property type="entry name" value="CH"/>
    <property type="match status" value="1"/>
</dbReference>
<dbReference type="CDD" id="cd05127">
    <property type="entry name" value="RasGAP_IQGAP_like"/>
    <property type="match status" value="1"/>
</dbReference>
<dbReference type="InterPro" id="IPR000593">
    <property type="entry name" value="RasGAP_C"/>
</dbReference>
<feature type="domain" description="Ras-GAP" evidence="3">
    <location>
        <begin position="1136"/>
        <end position="1363"/>
    </location>
</feature>
<dbReference type="InterPro" id="IPR036872">
    <property type="entry name" value="CH_dom_sf"/>
</dbReference>
<name>G4T7F9_SERID</name>
<dbReference type="HOGENOM" id="CLU_000972_1_0_1"/>
<feature type="compositionally biased region" description="Low complexity" evidence="2">
    <location>
        <begin position="205"/>
        <end position="223"/>
    </location>
</feature>
<dbReference type="GO" id="GO:0005096">
    <property type="term" value="F:GTPase activator activity"/>
    <property type="evidence" value="ECO:0007669"/>
    <property type="project" value="TreeGrafter"/>
</dbReference>
<dbReference type="InterPro" id="IPR001715">
    <property type="entry name" value="CH_dom"/>
</dbReference>
<feature type="region of interest" description="Disordered" evidence="2">
    <location>
        <begin position="1"/>
        <end position="356"/>
    </location>
</feature>
<evidence type="ECO:0000313" key="5">
    <source>
        <dbReference type="EMBL" id="CCA67218.1"/>
    </source>
</evidence>
<feature type="coiled-coil region" evidence="1">
    <location>
        <begin position="1628"/>
        <end position="1655"/>
    </location>
</feature>
<evidence type="ECO:0000313" key="6">
    <source>
        <dbReference type="Proteomes" id="UP000007148"/>
    </source>
</evidence>
<dbReference type="InParanoid" id="G4T7F9"/>
<dbReference type="OMA" id="KGVLVHW"/>
<dbReference type="Pfam" id="PF00612">
    <property type="entry name" value="IQ"/>
    <property type="match status" value="5"/>
</dbReference>
<keyword evidence="1" id="KW-0175">Coiled coil</keyword>
<feature type="compositionally biased region" description="Acidic residues" evidence="2">
    <location>
        <begin position="267"/>
        <end position="276"/>
    </location>
</feature>
<dbReference type="Gene3D" id="1.10.506.10">
    <property type="entry name" value="GTPase Activation - p120gap, domain 1"/>
    <property type="match status" value="1"/>
</dbReference>
<dbReference type="Gene3D" id="1.20.5.190">
    <property type="match status" value="1"/>
</dbReference>
<dbReference type="Pfam" id="PF00616">
    <property type="entry name" value="RasGAP"/>
    <property type="match status" value="1"/>
</dbReference>
<dbReference type="SMART" id="SM00033">
    <property type="entry name" value="CH"/>
    <property type="match status" value="1"/>
</dbReference>
<reference evidence="5 6" key="1">
    <citation type="journal article" date="2011" name="PLoS Pathog.">
        <title>Endophytic Life Strategies Decoded by Genome and Transcriptome Analyses of the Mutualistic Root Symbiont Piriformospora indica.</title>
        <authorList>
            <person name="Zuccaro A."/>
            <person name="Lahrmann U."/>
            <person name="Guldener U."/>
            <person name="Langen G."/>
            <person name="Pfiffi S."/>
            <person name="Biedenkopf D."/>
            <person name="Wong P."/>
            <person name="Samans B."/>
            <person name="Grimm C."/>
            <person name="Basiewicz M."/>
            <person name="Murat C."/>
            <person name="Martin F."/>
            <person name="Kogel K.H."/>
        </authorList>
    </citation>
    <scope>NUCLEOTIDE SEQUENCE [LARGE SCALE GENOMIC DNA]</scope>
    <source>
        <strain evidence="5 6">DSM 11827</strain>
    </source>
</reference>
<organism evidence="5 6">
    <name type="scientific">Serendipita indica (strain DSM 11827)</name>
    <name type="common">Root endophyte fungus</name>
    <name type="synonym">Piriformospora indica</name>
    <dbReference type="NCBI Taxonomy" id="1109443"/>
    <lineage>
        <taxon>Eukaryota</taxon>
        <taxon>Fungi</taxon>
        <taxon>Dikarya</taxon>
        <taxon>Basidiomycota</taxon>
        <taxon>Agaricomycotina</taxon>
        <taxon>Agaricomycetes</taxon>
        <taxon>Sebacinales</taxon>
        <taxon>Serendipitaceae</taxon>
        <taxon>Serendipita</taxon>
    </lineage>
</organism>
<dbReference type="EMBL" id="CAFZ01000011">
    <property type="protein sequence ID" value="CCA67218.1"/>
    <property type="molecule type" value="Genomic_DNA"/>
</dbReference>
<dbReference type="OrthoDB" id="775356at2759"/>
<sequence length="1794" mass="203821">MQRSDSVSSTGSRSSGTFGYHQRLLEGSGSNSPSVSRAASITQRPPSILSPPPGSGAARKWVPTHRTGQSVDMVQSRMALWEEKARASQAESTPTNGSTTTSQTPSHAHRRSVDLSRYRPENISSPPPRNDTPSKRHTLSTPIDISTYLPPSSQTPSTSVTTPTRDPISSSTRPSTRPVLSHLDNLPPETPPASISSSRSTETVAPSLTGSSTGSSGASNETAQPPSQAEYKNSYLLQRRSAKKYSDSLTTGRRLGRHMPRIASGDGNDDPEEPQEESLPPPPPPKEPNRVSANRFLEEKRRSMEVKSTTRVTSPVLPSQLEPHKSPTSPASVRHAPSPSMDYALSSPTSADDVAGVPGRLRLSKTTSAPTTPLKARPIYGLWADIQRHLIQAYEYLCHVGEAQQWIEGCLGEELPFGVVEMDEGLRNGVVLARLAQVWDGASVRKIFDDPRLKLGWRHTDNINHFLVFVRKVGLPECFIFIVTDLYDKKNIPKVIYCIHALSHLLARRGMAQRIGNLVGRLQFTDDQLQQTQRGLKDAGVPMPNFGDIGRELAKEINEEMEQEVETEDESMSQLQGYALHSNDSLGRDRMLLEVEDSIVKLQTRCRGYLASQALQTQKAKLKMAERYVIKLQAQCRGSLLRRRVAATRQQQRASSRWVTALQARARGALARRNIFAQVRRIRALSKIFIRVQAQARGVLVRRRTQKLKAGLRTMSRSILKLQSVARARIVKKQHNQLAKVLHNPVIIKNVVGLQATVRGYLVRNQQAELLGALTRAEPHVVKLQARIRAALVRRRLRTQLAKLDDARDIVVHIQAAARAFMARKRLLNLIRGLRRATPGVVSLQALARAKLVMNARKELNKALATKQVIVAVGNLQTIARAALVRKQHQEQQKKLDFVAPDVVGFQAMARAALVRNEYWAWRDHLHRSQLEAIYLQSLCRGILQRRKFRSKVKHYRDNLHKVIKIQSLFRANQQREQYKQLTLGKNVNVSTIKNFVHLLDDSETDFQEEIEVEELRKRVVEAIRENQQLETDVSELDVKIGLVVQNVKSFEEVIRARKRHGADSAAAHAARASLLAAHGDPFAGPNTLDQTTKRKLELYQQLFYLLQTRGEYLARLFFRMSRMEVAETTRRMTERVVLTLFGYGQDRREDYLLLKLFQQSIHEEVMAADDIVQVAMSHPMYINVAFSYVRPKQVTYLRETLQGVIRVIVEQDDLDLETDPVVIYRTRINNEEMRTRMPSNKPRNVDYIRALEDVETRKEFIHHLQKLLAVTKDFVAAITSSTRKVPYSIRYLARETLIALKEKFPDREEIVYASAIGRLIYYRYINPALVAPESFDIVPDMISPEARKNLSEVSAVLTQITSGVPFGEENPSMMAINEYVELAIQQMSEWFLQVADVDTAEEHYHAHEFLDATVQPKPIYISPNEVYAMHNILLKNLDGLAPQREDTLRAILTELEGPPMLSDHTGSSDLHDARDRAITLELTNRFAVVRDEQAELKALWVRAKRGVLAILRVQPAKDLVESLMQPVTEDHELLWEEIIDNEMNAERMKQHRNRRMASTTQADASYRLEDIRSQSYRDMKAHAIFYLLELEKQGKVTRLDGYQDVLNAIASDVRSKHRKRLQRQQEKASMREALQHLRERKKSYEEQIQKYQDYVGTAMATMGKGKGPKKRFVMPFSKQYFHIRDLQRQGQDTEVPSYKYSAQQWYHKGILLSIDQFSPRQFDRVDIILKSPKPGLFTISIHNSNSLVATTDVRMEDLLQAQYENRVALTLFNGLAKFNLNLLLYQINKKFYV</sequence>
<dbReference type="SUPFAM" id="SSF48350">
    <property type="entry name" value="GTPase activation domain, GAP"/>
    <property type="match status" value="1"/>
</dbReference>
<dbReference type="Gene3D" id="1.10.418.10">
    <property type="entry name" value="Calponin-like domain"/>
    <property type="match status" value="1"/>
</dbReference>
<dbReference type="Pfam" id="PF00307">
    <property type="entry name" value="CH"/>
    <property type="match status" value="1"/>
</dbReference>
<dbReference type="InterPro" id="IPR000048">
    <property type="entry name" value="IQ_motif_EF-hand-BS"/>
</dbReference>
<evidence type="ECO:0000259" key="3">
    <source>
        <dbReference type="PROSITE" id="PS50018"/>
    </source>
</evidence>
<dbReference type="PROSITE" id="PS50018">
    <property type="entry name" value="RAS_GTPASE_ACTIV_2"/>
    <property type="match status" value="1"/>
</dbReference>
<evidence type="ECO:0000256" key="1">
    <source>
        <dbReference type="SAM" id="Coils"/>
    </source>
</evidence>
<dbReference type="eggNOG" id="KOG2128">
    <property type="taxonomic scope" value="Eukaryota"/>
</dbReference>
<feature type="compositionally biased region" description="Basic and acidic residues" evidence="2">
    <location>
        <begin position="296"/>
        <end position="305"/>
    </location>
</feature>
<feature type="compositionally biased region" description="Low complexity" evidence="2">
    <location>
        <begin position="146"/>
        <end position="178"/>
    </location>
</feature>
<dbReference type="GO" id="GO:1903479">
    <property type="term" value="P:mitotic actomyosin contractile ring assembly actin filament organization"/>
    <property type="evidence" value="ECO:0007669"/>
    <property type="project" value="TreeGrafter"/>
</dbReference>
<dbReference type="PANTHER" id="PTHR14149">
    <property type="entry name" value="RAS GTPASE-ACTIVATING PROTEIN WITH IQ MOTIF"/>
    <property type="match status" value="1"/>
</dbReference>
<dbReference type="GO" id="GO:0005516">
    <property type="term" value="F:calmodulin binding"/>
    <property type="evidence" value="ECO:0007669"/>
    <property type="project" value="TreeGrafter"/>
</dbReference>
<feature type="compositionally biased region" description="Polar residues" evidence="2">
    <location>
        <begin position="193"/>
        <end position="204"/>
    </location>
</feature>
<feature type="compositionally biased region" description="Polar residues" evidence="2">
    <location>
        <begin position="28"/>
        <end position="44"/>
    </location>
</feature>
<dbReference type="STRING" id="1109443.G4T7F9"/>
<feature type="compositionally biased region" description="Low complexity" evidence="2">
    <location>
        <begin position="1"/>
        <end position="17"/>
    </location>
</feature>
<dbReference type="InterPro" id="IPR008936">
    <property type="entry name" value="Rho_GTPase_activation_prot"/>
</dbReference>
<dbReference type="SUPFAM" id="SSF143885">
    <property type="entry name" value="RGC domain-like"/>
    <property type="match status" value="1"/>
</dbReference>
<dbReference type="GO" id="GO:0110085">
    <property type="term" value="C:mitotic actomyosin contractile ring"/>
    <property type="evidence" value="ECO:0007669"/>
    <property type="project" value="TreeGrafter"/>
</dbReference>
<dbReference type="SMART" id="SM00015">
    <property type="entry name" value="IQ"/>
    <property type="match status" value="11"/>
</dbReference>
<keyword evidence="6" id="KW-1185">Reference proteome</keyword>
<feature type="coiled-coil region" evidence="1">
    <location>
        <begin position="1013"/>
        <end position="1040"/>
    </location>
</feature>
<protein>
    <submittedName>
        <fullName evidence="5">Related to Ras GTPase-activating-like protein IQGAP2</fullName>
    </submittedName>
</protein>
<dbReference type="SMART" id="SM00323">
    <property type="entry name" value="RasGAP"/>
    <property type="match status" value="1"/>
</dbReference>
<dbReference type="InterPro" id="IPR001936">
    <property type="entry name" value="RasGAP_dom"/>
</dbReference>
<comment type="caution">
    <text evidence="5">The sequence shown here is derived from an EMBL/GenBank/DDBJ whole genome shotgun (WGS) entry which is preliminary data.</text>
</comment>
<feature type="domain" description="Calponin-homology (CH)" evidence="4">
    <location>
        <begin position="397"/>
        <end position="506"/>
    </location>
</feature>